<name>A0A2U9AXD4_SCOMX</name>
<dbReference type="AlphaFoldDB" id="A0A2U9AXD4"/>
<sequence length="133" mass="14415">MAYGELLAALPPISQTCFSTPRFPDSGCPVRRAVRQAALHTFPRSSPATTAGPSFPLTSRSLSLDNPRCGRLTRAAVSSHSLVILRGVEMKKLSGVRGKFHFNACKETFTRRPPPFLCCEGPPNAVVSTFQIL</sequence>
<accession>A0A2U9AXD4</accession>
<evidence type="ECO:0000313" key="1">
    <source>
        <dbReference type="EMBL" id="AWO96342.1"/>
    </source>
</evidence>
<dbReference type="EMBL" id="CP026243">
    <property type="protein sequence ID" value="AWO96342.1"/>
    <property type="molecule type" value="Genomic_DNA"/>
</dbReference>
<evidence type="ECO:0000313" key="2">
    <source>
        <dbReference type="Proteomes" id="UP000246464"/>
    </source>
</evidence>
<proteinExistence type="predicted"/>
<keyword evidence="2" id="KW-1185">Reference proteome</keyword>
<gene>
    <name evidence="1" type="ORF">SMAX5B_011839</name>
</gene>
<protein>
    <submittedName>
        <fullName evidence="1">Uncharacterized protein</fullName>
    </submittedName>
</protein>
<reference evidence="1 2" key="1">
    <citation type="submission" date="2017-12" db="EMBL/GenBank/DDBJ databases">
        <title>Integrating genomic resources of turbot (Scophthalmus maximus) in depth evaluation of genetic and physical mapping variation across individuals.</title>
        <authorList>
            <person name="Martinez P."/>
        </authorList>
    </citation>
    <scope>NUCLEOTIDE SEQUENCE [LARGE SCALE GENOMIC DNA]</scope>
</reference>
<dbReference type="Proteomes" id="UP000246464">
    <property type="component" value="Chromosome 1"/>
</dbReference>
<organism evidence="1 2">
    <name type="scientific">Scophthalmus maximus</name>
    <name type="common">Turbot</name>
    <name type="synonym">Psetta maxima</name>
    <dbReference type="NCBI Taxonomy" id="52904"/>
    <lineage>
        <taxon>Eukaryota</taxon>
        <taxon>Metazoa</taxon>
        <taxon>Chordata</taxon>
        <taxon>Craniata</taxon>
        <taxon>Vertebrata</taxon>
        <taxon>Euteleostomi</taxon>
        <taxon>Actinopterygii</taxon>
        <taxon>Neopterygii</taxon>
        <taxon>Teleostei</taxon>
        <taxon>Neoteleostei</taxon>
        <taxon>Acanthomorphata</taxon>
        <taxon>Carangaria</taxon>
        <taxon>Pleuronectiformes</taxon>
        <taxon>Pleuronectoidei</taxon>
        <taxon>Scophthalmidae</taxon>
        <taxon>Scophthalmus</taxon>
    </lineage>
</organism>